<reference evidence="1" key="3">
    <citation type="submission" date="2020-12" db="UniProtKB">
        <authorList>
            <consortium name="EnsemblPlants"/>
        </authorList>
    </citation>
    <scope>IDENTIFICATION</scope>
</reference>
<dbReference type="EnsemblPlants" id="Pp3c2_2390V3.1">
    <property type="protein sequence ID" value="PAC:32934001.CDS.1"/>
    <property type="gene ID" value="Pp3c2_2390"/>
</dbReference>
<reference evidence="1 2" key="2">
    <citation type="journal article" date="2018" name="Plant J.">
        <title>The Physcomitrella patens chromosome-scale assembly reveals moss genome structure and evolution.</title>
        <authorList>
            <person name="Lang D."/>
            <person name="Ullrich K.K."/>
            <person name="Murat F."/>
            <person name="Fuchs J."/>
            <person name="Jenkins J."/>
            <person name="Haas F.B."/>
            <person name="Piednoel M."/>
            <person name="Gundlach H."/>
            <person name="Van Bel M."/>
            <person name="Meyberg R."/>
            <person name="Vives C."/>
            <person name="Morata J."/>
            <person name="Symeonidi A."/>
            <person name="Hiss M."/>
            <person name="Muchero W."/>
            <person name="Kamisugi Y."/>
            <person name="Saleh O."/>
            <person name="Blanc G."/>
            <person name="Decker E.L."/>
            <person name="van Gessel N."/>
            <person name="Grimwood J."/>
            <person name="Hayes R.D."/>
            <person name="Graham S.W."/>
            <person name="Gunter L.E."/>
            <person name="McDaniel S.F."/>
            <person name="Hoernstein S.N.W."/>
            <person name="Larsson A."/>
            <person name="Li F.W."/>
            <person name="Perroud P.F."/>
            <person name="Phillips J."/>
            <person name="Ranjan P."/>
            <person name="Rokshar D.S."/>
            <person name="Rothfels C.J."/>
            <person name="Schneider L."/>
            <person name="Shu S."/>
            <person name="Stevenson D.W."/>
            <person name="Thummler F."/>
            <person name="Tillich M."/>
            <person name="Villarreal Aguilar J.C."/>
            <person name="Widiez T."/>
            <person name="Wong G.K."/>
            <person name="Wymore A."/>
            <person name="Zhang Y."/>
            <person name="Zimmer A.D."/>
            <person name="Quatrano R.S."/>
            <person name="Mayer K.F.X."/>
            <person name="Goodstein D."/>
            <person name="Casacuberta J.M."/>
            <person name="Vandepoele K."/>
            <person name="Reski R."/>
            <person name="Cuming A.C."/>
            <person name="Tuskan G.A."/>
            <person name="Maumus F."/>
            <person name="Salse J."/>
            <person name="Schmutz J."/>
            <person name="Rensing S.A."/>
        </authorList>
    </citation>
    <scope>NUCLEOTIDE SEQUENCE [LARGE SCALE GENOMIC DNA]</scope>
    <source>
        <strain evidence="1 2">cv. Gransden 2004</strain>
    </source>
</reference>
<evidence type="ECO:0000313" key="1">
    <source>
        <dbReference type="EnsemblPlants" id="PAC:32934001.CDS.1"/>
    </source>
</evidence>
<dbReference type="Proteomes" id="UP000006727">
    <property type="component" value="Chromosome 2"/>
</dbReference>
<dbReference type="InParanoid" id="A0A7I3Z8X1"/>
<dbReference type="Gramene" id="Pp3c2_2390V3.1">
    <property type="protein sequence ID" value="PAC:32934001.CDS.1"/>
    <property type="gene ID" value="Pp3c2_2390"/>
</dbReference>
<dbReference type="EMBL" id="ABEU02000002">
    <property type="status" value="NOT_ANNOTATED_CDS"/>
    <property type="molecule type" value="Genomic_DNA"/>
</dbReference>
<organism evidence="1 2">
    <name type="scientific">Physcomitrium patens</name>
    <name type="common">Spreading-leaved earth moss</name>
    <name type="synonym">Physcomitrella patens</name>
    <dbReference type="NCBI Taxonomy" id="3218"/>
    <lineage>
        <taxon>Eukaryota</taxon>
        <taxon>Viridiplantae</taxon>
        <taxon>Streptophyta</taxon>
        <taxon>Embryophyta</taxon>
        <taxon>Bryophyta</taxon>
        <taxon>Bryophytina</taxon>
        <taxon>Bryopsida</taxon>
        <taxon>Funariidae</taxon>
        <taxon>Funariales</taxon>
        <taxon>Funariaceae</taxon>
        <taxon>Physcomitrium</taxon>
    </lineage>
</organism>
<sequence length="116" mass="12911">WWSSACSLIGLGFSKLRASQLHKTGLRRVSDASINTRFLNHQEAAVLFGLLPEEAGAWEAAVSRLSRHWNSLLEQEPPPARSGEWVGAYQSNEEAFPTVVWQVAEGLECCVGVRFR</sequence>
<proteinExistence type="predicted"/>
<reference evidence="1 2" key="1">
    <citation type="journal article" date="2008" name="Science">
        <title>The Physcomitrella genome reveals evolutionary insights into the conquest of land by plants.</title>
        <authorList>
            <person name="Rensing S."/>
            <person name="Lang D."/>
            <person name="Zimmer A."/>
            <person name="Terry A."/>
            <person name="Salamov A."/>
            <person name="Shapiro H."/>
            <person name="Nishiyama T."/>
            <person name="Perroud P.-F."/>
            <person name="Lindquist E."/>
            <person name="Kamisugi Y."/>
            <person name="Tanahashi T."/>
            <person name="Sakakibara K."/>
            <person name="Fujita T."/>
            <person name="Oishi K."/>
            <person name="Shin-I T."/>
            <person name="Kuroki Y."/>
            <person name="Toyoda A."/>
            <person name="Suzuki Y."/>
            <person name="Hashimoto A."/>
            <person name="Yamaguchi K."/>
            <person name="Sugano A."/>
            <person name="Kohara Y."/>
            <person name="Fujiyama A."/>
            <person name="Anterola A."/>
            <person name="Aoki S."/>
            <person name="Ashton N."/>
            <person name="Barbazuk W.B."/>
            <person name="Barker E."/>
            <person name="Bennetzen J."/>
            <person name="Bezanilla M."/>
            <person name="Blankenship R."/>
            <person name="Cho S.H."/>
            <person name="Dutcher S."/>
            <person name="Estelle M."/>
            <person name="Fawcett J.A."/>
            <person name="Gundlach H."/>
            <person name="Hanada K."/>
            <person name="Heyl A."/>
            <person name="Hicks K.A."/>
            <person name="Hugh J."/>
            <person name="Lohr M."/>
            <person name="Mayer K."/>
            <person name="Melkozernov A."/>
            <person name="Murata T."/>
            <person name="Nelson D."/>
            <person name="Pils B."/>
            <person name="Prigge M."/>
            <person name="Reiss B."/>
            <person name="Renner T."/>
            <person name="Rombauts S."/>
            <person name="Rushton P."/>
            <person name="Sanderfoot A."/>
            <person name="Schween G."/>
            <person name="Shiu S.-H."/>
            <person name="Stueber K."/>
            <person name="Theodoulou F.L."/>
            <person name="Tu H."/>
            <person name="Van de Peer Y."/>
            <person name="Verrier P.J."/>
            <person name="Waters E."/>
            <person name="Wood A."/>
            <person name="Yang L."/>
            <person name="Cove D."/>
            <person name="Cuming A."/>
            <person name="Hasebe M."/>
            <person name="Lucas S."/>
            <person name="Mishler D.B."/>
            <person name="Reski R."/>
            <person name="Grigoriev I."/>
            <person name="Quatrano R.S."/>
            <person name="Boore J.L."/>
        </authorList>
    </citation>
    <scope>NUCLEOTIDE SEQUENCE [LARGE SCALE GENOMIC DNA]</scope>
    <source>
        <strain evidence="1 2">cv. Gransden 2004</strain>
    </source>
</reference>
<keyword evidence="2" id="KW-1185">Reference proteome</keyword>
<name>A0A7I3Z8X1_PHYPA</name>
<accession>A0A7I3Z8X1</accession>
<evidence type="ECO:0000313" key="2">
    <source>
        <dbReference type="Proteomes" id="UP000006727"/>
    </source>
</evidence>
<dbReference type="AlphaFoldDB" id="A0A7I3Z8X1"/>
<protein>
    <submittedName>
        <fullName evidence="1">Uncharacterized protein</fullName>
    </submittedName>
</protein>